<evidence type="ECO:0000313" key="1">
    <source>
        <dbReference type="EMBL" id="JAD89358.1"/>
    </source>
</evidence>
<dbReference type="AlphaFoldDB" id="A0A0A9DRP0"/>
<reference evidence="1" key="2">
    <citation type="journal article" date="2015" name="Data Brief">
        <title>Shoot transcriptome of the giant reed, Arundo donax.</title>
        <authorList>
            <person name="Barrero R.A."/>
            <person name="Guerrero F.D."/>
            <person name="Moolhuijzen P."/>
            <person name="Goolsby J.A."/>
            <person name="Tidwell J."/>
            <person name="Bellgard S.E."/>
            <person name="Bellgard M.I."/>
        </authorList>
    </citation>
    <scope>NUCLEOTIDE SEQUENCE</scope>
    <source>
        <tissue evidence="1">Shoot tissue taken approximately 20 cm above the soil surface</tissue>
    </source>
</reference>
<organism evidence="1">
    <name type="scientific">Arundo donax</name>
    <name type="common">Giant reed</name>
    <name type="synonym">Donax arundinaceus</name>
    <dbReference type="NCBI Taxonomy" id="35708"/>
    <lineage>
        <taxon>Eukaryota</taxon>
        <taxon>Viridiplantae</taxon>
        <taxon>Streptophyta</taxon>
        <taxon>Embryophyta</taxon>
        <taxon>Tracheophyta</taxon>
        <taxon>Spermatophyta</taxon>
        <taxon>Magnoliopsida</taxon>
        <taxon>Liliopsida</taxon>
        <taxon>Poales</taxon>
        <taxon>Poaceae</taxon>
        <taxon>PACMAD clade</taxon>
        <taxon>Arundinoideae</taxon>
        <taxon>Arundineae</taxon>
        <taxon>Arundo</taxon>
    </lineage>
</organism>
<dbReference type="EMBL" id="GBRH01208537">
    <property type="protein sequence ID" value="JAD89358.1"/>
    <property type="molecule type" value="Transcribed_RNA"/>
</dbReference>
<protein>
    <submittedName>
        <fullName evidence="1">Mez1</fullName>
    </submittedName>
</protein>
<proteinExistence type="predicted"/>
<accession>A0A0A9DRP0</accession>
<name>A0A0A9DRP0_ARUDO</name>
<reference evidence="1" key="1">
    <citation type="submission" date="2014-09" db="EMBL/GenBank/DDBJ databases">
        <authorList>
            <person name="Magalhaes I.L.F."/>
            <person name="Oliveira U."/>
            <person name="Santos F.R."/>
            <person name="Vidigal T.H.D.A."/>
            <person name="Brescovit A.D."/>
            <person name="Santos A.J."/>
        </authorList>
    </citation>
    <scope>NUCLEOTIDE SEQUENCE</scope>
    <source>
        <tissue evidence="1">Shoot tissue taken approximately 20 cm above the soil surface</tissue>
    </source>
</reference>
<sequence>MLRSQRIHQTMQQTSQAQIGKNMVLVEEKPNPNKVKALQMQGLPQKAVIQKYIQ</sequence>